<keyword evidence="2" id="KW-0732">Signal</keyword>
<proteinExistence type="predicted"/>
<dbReference type="RefSeq" id="WP_069380548.1">
    <property type="nucleotide sequence ID" value="NZ_CP017141.1"/>
</dbReference>
<dbReference type="OrthoDB" id="753572at2"/>
<feature type="region of interest" description="Disordered" evidence="1">
    <location>
        <begin position="272"/>
        <end position="292"/>
    </location>
</feature>
<evidence type="ECO:0000313" key="4">
    <source>
        <dbReference type="EMBL" id="AOM78884.1"/>
    </source>
</evidence>
<feature type="signal peptide" evidence="2">
    <location>
        <begin position="1"/>
        <end position="22"/>
    </location>
</feature>
<protein>
    <recommendedName>
        <fullName evidence="3">DUF4142 domain-containing protein</fullName>
    </recommendedName>
</protein>
<accession>A0A1D7QJN0</accession>
<feature type="compositionally biased region" description="Polar residues" evidence="1">
    <location>
        <begin position="272"/>
        <end position="283"/>
    </location>
</feature>
<dbReference type="Proteomes" id="UP000094313">
    <property type="component" value="Chromosome"/>
</dbReference>
<dbReference type="AlphaFoldDB" id="A0A1D7QJN0"/>
<dbReference type="PANTHER" id="PTHR38593">
    <property type="entry name" value="BLR2558 PROTEIN"/>
    <property type="match status" value="1"/>
</dbReference>
<feature type="chain" id="PRO_5009098718" description="DUF4142 domain-containing protein" evidence="2">
    <location>
        <begin position="23"/>
        <end position="292"/>
    </location>
</feature>
<gene>
    <name evidence="4" type="ORF">BFS30_17925</name>
</gene>
<dbReference type="Gene3D" id="1.20.1260.10">
    <property type="match status" value="1"/>
</dbReference>
<dbReference type="InterPro" id="IPR025419">
    <property type="entry name" value="DUF4142"/>
</dbReference>
<dbReference type="PANTHER" id="PTHR38593:SF1">
    <property type="entry name" value="BLR2558 PROTEIN"/>
    <property type="match status" value="1"/>
</dbReference>
<feature type="compositionally biased region" description="Low complexity" evidence="1">
    <location>
        <begin position="105"/>
        <end position="116"/>
    </location>
</feature>
<feature type="domain" description="DUF4142" evidence="3">
    <location>
        <begin position="204"/>
        <end position="272"/>
    </location>
</feature>
<feature type="region of interest" description="Disordered" evidence="1">
    <location>
        <begin position="95"/>
        <end position="168"/>
    </location>
</feature>
<dbReference type="Pfam" id="PF13628">
    <property type="entry name" value="DUF4142"/>
    <property type="match status" value="2"/>
</dbReference>
<evidence type="ECO:0000256" key="1">
    <source>
        <dbReference type="SAM" id="MobiDB-lite"/>
    </source>
</evidence>
<evidence type="ECO:0000313" key="5">
    <source>
        <dbReference type="Proteomes" id="UP000094313"/>
    </source>
</evidence>
<name>A0A1D7QJN0_9SPHI</name>
<dbReference type="KEGG" id="psty:BFS30_17925"/>
<dbReference type="EMBL" id="CP017141">
    <property type="protein sequence ID" value="AOM78884.1"/>
    <property type="molecule type" value="Genomic_DNA"/>
</dbReference>
<reference evidence="4 5" key="1">
    <citation type="submission" date="2016-08" db="EMBL/GenBank/DDBJ databases">
        <authorList>
            <person name="Seilhamer J.J."/>
        </authorList>
    </citation>
    <scope>NUCLEOTIDE SEQUENCE [LARGE SCALE GENOMIC DNA]</scope>
    <source>
        <strain evidence="4 5">DX4</strain>
    </source>
</reference>
<feature type="domain" description="DUF4142" evidence="3">
    <location>
        <begin position="36"/>
        <end position="97"/>
    </location>
</feature>
<evidence type="ECO:0000256" key="2">
    <source>
        <dbReference type="SAM" id="SignalP"/>
    </source>
</evidence>
<organism evidence="4 5">
    <name type="scientific">Pedobacter steynii</name>
    <dbReference type="NCBI Taxonomy" id="430522"/>
    <lineage>
        <taxon>Bacteria</taxon>
        <taxon>Pseudomonadati</taxon>
        <taxon>Bacteroidota</taxon>
        <taxon>Sphingobacteriia</taxon>
        <taxon>Sphingobacteriales</taxon>
        <taxon>Sphingobacteriaceae</taxon>
        <taxon>Pedobacter</taxon>
    </lineage>
</organism>
<sequence length="292" mass="30506">MKNYIHSLLITVAAAVTVSASAQTTQTTGPGTNITADQFITQAALGGMKEVATGKIAKRKAQDQKIKDFGSMMTQDHSKANSELMTIAKSKNIILPKQGDIMPQTGGTTTSPSGTSERQNSDSTRTGTTTGTKQNGKTTTDTTGNNKAGTTRNGNTTSTTNGDAKGTLNENNTIANQTNSQTSNTLPSSGVIAGADSLKTITVAEVNSAIQELDALSGTQFDMAYTQMMITDHKNAITLFELGSKSSDPEIKAFATKHLPTLQSHLQQIQNISGANGNGQKTTPMPAGTGHH</sequence>
<feature type="compositionally biased region" description="Low complexity" evidence="1">
    <location>
        <begin position="124"/>
        <end position="162"/>
    </location>
</feature>
<evidence type="ECO:0000259" key="3">
    <source>
        <dbReference type="Pfam" id="PF13628"/>
    </source>
</evidence>
<keyword evidence="5" id="KW-1185">Reference proteome</keyword>
<dbReference type="InterPro" id="IPR012347">
    <property type="entry name" value="Ferritin-like"/>
</dbReference>